<gene>
    <name evidence="1" type="ORF">JE024_40525</name>
</gene>
<keyword evidence="1" id="KW-0614">Plasmid</keyword>
<organism evidence="1 2">
    <name type="scientific">Streptomyces zhihengii</name>
    <dbReference type="NCBI Taxonomy" id="1818004"/>
    <lineage>
        <taxon>Bacteria</taxon>
        <taxon>Bacillati</taxon>
        <taxon>Actinomycetota</taxon>
        <taxon>Actinomycetes</taxon>
        <taxon>Kitasatosporales</taxon>
        <taxon>Streptomycetaceae</taxon>
        <taxon>Streptomyces</taxon>
    </lineage>
</organism>
<dbReference type="Proteomes" id="UP000664109">
    <property type="component" value="Unassembled WGS sequence"/>
</dbReference>
<reference evidence="1 2" key="1">
    <citation type="journal article" date="2016" name="Arch. Microbiol.">
        <title>Streptomyces zhihengii sp. nov., isolated from rhizospheric soil of Psammosilene tunicoides.</title>
        <authorList>
            <person name="Huang M.J."/>
            <person name="Fei J.J."/>
            <person name="Salam N."/>
            <person name="Kim C.J."/>
            <person name="Hozzein W.N."/>
            <person name="Xiao M."/>
            <person name="Huang H.Q."/>
            <person name="Li W.J."/>
        </authorList>
    </citation>
    <scope>NUCLEOTIDE SEQUENCE [LARGE SCALE GENOMIC DNA]</scope>
    <source>
        <strain evidence="1 2">YIM T102</strain>
    </source>
</reference>
<geneLocation type="plasmid" evidence="1">
    <name>unnamed2</name>
</geneLocation>
<name>A0ABS2V7A5_9ACTN</name>
<accession>A0ABS2V7A5</accession>
<evidence type="ECO:0000313" key="1">
    <source>
        <dbReference type="EMBL" id="MBM9624807.1"/>
    </source>
</evidence>
<keyword evidence="2" id="KW-1185">Reference proteome</keyword>
<dbReference type="EMBL" id="JAFEJA010000004">
    <property type="protein sequence ID" value="MBM9624807.1"/>
    <property type="molecule type" value="Genomic_DNA"/>
</dbReference>
<protein>
    <submittedName>
        <fullName evidence="1">Uncharacterized protein</fullName>
    </submittedName>
</protein>
<comment type="caution">
    <text evidence="1">The sequence shown here is derived from an EMBL/GenBank/DDBJ whole genome shotgun (WGS) entry which is preliminary data.</text>
</comment>
<proteinExistence type="predicted"/>
<evidence type="ECO:0000313" key="2">
    <source>
        <dbReference type="Proteomes" id="UP000664109"/>
    </source>
</evidence>
<sequence>MRRGAALLLATGMPVAQIALCPWYEEDTMVHIGEQMKAEERAITERAVAVYKARVADRDGR</sequence>
<dbReference type="RefSeq" id="WP_205378990.1">
    <property type="nucleotide sequence ID" value="NZ_JAFEJA010000004.1"/>
</dbReference>